<dbReference type="PIRSF" id="PIRSF000124">
    <property type="entry name" value="UDPglc_GDPman_dh"/>
    <property type="match status" value="1"/>
</dbReference>
<proteinExistence type="inferred from homology"/>
<keyword evidence="5 7" id="KW-0520">NAD</keyword>
<dbReference type="InterPro" id="IPR001732">
    <property type="entry name" value="UDP-Glc/GDP-Man_DH_N"/>
</dbReference>
<evidence type="ECO:0000256" key="4">
    <source>
        <dbReference type="ARBA" id="ARBA00023002"/>
    </source>
</evidence>
<dbReference type="InterPro" id="IPR028357">
    <property type="entry name" value="UDPglc_DH_bac"/>
</dbReference>
<evidence type="ECO:0000256" key="1">
    <source>
        <dbReference type="ARBA" id="ARBA00004701"/>
    </source>
</evidence>
<name>A0ABT6H5L0_9BACI</name>
<dbReference type="Gene3D" id="1.20.5.100">
    <property type="entry name" value="Cytochrome c1, transmembrane anchor, C-terminal"/>
    <property type="match status" value="1"/>
</dbReference>
<dbReference type="PANTHER" id="PTHR43750">
    <property type="entry name" value="UDP-GLUCOSE 6-DEHYDROGENASE TUAD"/>
    <property type="match status" value="1"/>
</dbReference>
<dbReference type="Pfam" id="PF03721">
    <property type="entry name" value="UDPG_MGDP_dh_N"/>
    <property type="match status" value="1"/>
</dbReference>
<dbReference type="InterPro" id="IPR008927">
    <property type="entry name" value="6-PGluconate_DH-like_C_sf"/>
</dbReference>
<comment type="pathway">
    <text evidence="1">Nucleotide-sugar biosynthesis; UDP-alpha-D-glucuronate biosynthesis; UDP-alpha-D-glucuronate from UDP-alpha-D-glucose: step 1/1.</text>
</comment>
<dbReference type="InterPro" id="IPR036220">
    <property type="entry name" value="UDP-Glc/GDP-Man_DH_C_sf"/>
</dbReference>
<dbReference type="SMART" id="SM00984">
    <property type="entry name" value="UDPG_MGDP_dh_C"/>
    <property type="match status" value="1"/>
</dbReference>
<dbReference type="SUPFAM" id="SSF48179">
    <property type="entry name" value="6-phosphogluconate dehydrogenase C-terminal domain-like"/>
    <property type="match status" value="1"/>
</dbReference>
<dbReference type="InterPro" id="IPR014026">
    <property type="entry name" value="UDP-Glc/GDP-Man_DH_dimer"/>
</dbReference>
<evidence type="ECO:0000313" key="10">
    <source>
        <dbReference type="Proteomes" id="UP001218246"/>
    </source>
</evidence>
<evidence type="ECO:0000313" key="9">
    <source>
        <dbReference type="EMBL" id="MDG5754009.1"/>
    </source>
</evidence>
<dbReference type="InterPro" id="IPR036291">
    <property type="entry name" value="NAD(P)-bd_dom_sf"/>
</dbReference>
<dbReference type="EC" id="1.1.1.22" evidence="3 7"/>
<evidence type="ECO:0000256" key="3">
    <source>
        <dbReference type="ARBA" id="ARBA00012954"/>
    </source>
</evidence>
<dbReference type="PIRSF" id="PIRSF500134">
    <property type="entry name" value="UDPglc_DH_bac"/>
    <property type="match status" value="1"/>
</dbReference>
<protein>
    <recommendedName>
        <fullName evidence="3 7">UDP-glucose 6-dehydrogenase</fullName>
        <ecNumber evidence="3 7">1.1.1.22</ecNumber>
    </recommendedName>
</protein>
<dbReference type="PANTHER" id="PTHR43750:SF3">
    <property type="entry name" value="UDP-GLUCOSE 6-DEHYDROGENASE TUAD"/>
    <property type="match status" value="1"/>
</dbReference>
<dbReference type="Gene3D" id="3.40.50.720">
    <property type="entry name" value="NAD(P)-binding Rossmann-like Domain"/>
    <property type="match status" value="2"/>
</dbReference>
<gene>
    <name evidence="9" type="ORF">P6P90_08480</name>
</gene>
<dbReference type="InterPro" id="IPR014027">
    <property type="entry name" value="UDP-Glc/GDP-Man_DH_C"/>
</dbReference>
<evidence type="ECO:0000256" key="5">
    <source>
        <dbReference type="ARBA" id="ARBA00023027"/>
    </source>
</evidence>
<dbReference type="EMBL" id="JARULN010000005">
    <property type="protein sequence ID" value="MDG5754009.1"/>
    <property type="molecule type" value="Genomic_DNA"/>
</dbReference>
<dbReference type="GO" id="GO:0016491">
    <property type="term" value="F:oxidoreductase activity"/>
    <property type="evidence" value="ECO:0007669"/>
    <property type="project" value="UniProtKB-KW"/>
</dbReference>
<keyword evidence="4 7" id="KW-0560">Oxidoreductase</keyword>
<evidence type="ECO:0000256" key="7">
    <source>
        <dbReference type="PIRNR" id="PIRNR000124"/>
    </source>
</evidence>
<comment type="caution">
    <text evidence="9">The sequence shown here is derived from an EMBL/GenBank/DDBJ whole genome shotgun (WGS) entry which is preliminary data.</text>
</comment>
<dbReference type="Pfam" id="PF00984">
    <property type="entry name" value="UDPG_MGDP_dh"/>
    <property type="match status" value="1"/>
</dbReference>
<dbReference type="NCBIfam" id="TIGR03026">
    <property type="entry name" value="NDP-sugDHase"/>
    <property type="match status" value="1"/>
</dbReference>
<feature type="domain" description="UDP-glucose/GDP-mannose dehydrogenase C-terminal" evidence="8">
    <location>
        <begin position="313"/>
        <end position="410"/>
    </location>
</feature>
<dbReference type="Pfam" id="PF03720">
    <property type="entry name" value="UDPG_MGDP_dh_C"/>
    <property type="match status" value="1"/>
</dbReference>
<organism evidence="9 10">
    <name type="scientific">Ectobacillus antri</name>
    <dbReference type="NCBI Taxonomy" id="2486280"/>
    <lineage>
        <taxon>Bacteria</taxon>
        <taxon>Bacillati</taxon>
        <taxon>Bacillota</taxon>
        <taxon>Bacilli</taxon>
        <taxon>Bacillales</taxon>
        <taxon>Bacillaceae</taxon>
        <taxon>Ectobacillus</taxon>
    </lineage>
</organism>
<evidence type="ECO:0000256" key="6">
    <source>
        <dbReference type="ARBA" id="ARBA00047473"/>
    </source>
</evidence>
<comment type="similarity">
    <text evidence="2 7">Belongs to the UDP-glucose/GDP-mannose dehydrogenase family.</text>
</comment>
<dbReference type="RefSeq" id="WP_278018061.1">
    <property type="nucleotide sequence ID" value="NZ_JARRRY010000003.1"/>
</dbReference>
<dbReference type="InterPro" id="IPR017476">
    <property type="entry name" value="UDP-Glc/GDP-Man"/>
</dbReference>
<keyword evidence="10" id="KW-1185">Reference proteome</keyword>
<dbReference type="SUPFAM" id="SSF52413">
    <property type="entry name" value="UDP-glucose/GDP-mannose dehydrogenase C-terminal domain"/>
    <property type="match status" value="1"/>
</dbReference>
<sequence>MNILVVGTGYVGTTTGLIFAEHGHKVTGVDIDENKIVNLQAGKLHFYEKGLEELLNKHLQQNNITFTTHIEQCIGDHDVIYICVGTPQKEDGSANLRYLEEVARSIGKYMNGYKTIVTKSTVPVGTAEKVTKWIEEEQVTLYEFDVVSNPEFLREGSALHDALNPDRIVVGALTKRAFEQMRSLFGKVTCPYVETTPRAAELIKYAANSFLALKISYINELARLCDQLNINVKDVAMGMGLDKRIGSQFLGAGIGYGGSCFPKDVNALLNTGHVNAVPLTILKSAVEVNQTQPFYVLKKMEHVLGNWIGKTVAVLGLSFKAGTDDMRESPSLIVIDYLLKQGVHVKVHDPVVRWSSDKVLQFQSIEETIADSDAVLICTDWNQYKEFSWGAVKTLMKEPIIFDGRNCLDQEELQNLAVVYHGVACQL</sequence>
<comment type="catalytic activity">
    <reaction evidence="6 7">
        <text>UDP-alpha-D-glucose + 2 NAD(+) + H2O = UDP-alpha-D-glucuronate + 2 NADH + 3 H(+)</text>
        <dbReference type="Rhea" id="RHEA:23596"/>
        <dbReference type="ChEBI" id="CHEBI:15377"/>
        <dbReference type="ChEBI" id="CHEBI:15378"/>
        <dbReference type="ChEBI" id="CHEBI:57540"/>
        <dbReference type="ChEBI" id="CHEBI:57945"/>
        <dbReference type="ChEBI" id="CHEBI:58052"/>
        <dbReference type="ChEBI" id="CHEBI:58885"/>
        <dbReference type="EC" id="1.1.1.22"/>
    </reaction>
</comment>
<dbReference type="Proteomes" id="UP001218246">
    <property type="component" value="Unassembled WGS sequence"/>
</dbReference>
<evidence type="ECO:0000259" key="8">
    <source>
        <dbReference type="SMART" id="SM00984"/>
    </source>
</evidence>
<reference evidence="9 10" key="1">
    <citation type="submission" date="2023-04" db="EMBL/GenBank/DDBJ databases">
        <title>Ectobacillus antri isolated from activated sludge.</title>
        <authorList>
            <person name="Yan P."/>
            <person name="Liu X."/>
        </authorList>
    </citation>
    <scope>NUCLEOTIDE SEQUENCE [LARGE SCALE GENOMIC DNA]</scope>
    <source>
        <strain evidence="9 10">C18H</strain>
    </source>
</reference>
<evidence type="ECO:0000256" key="2">
    <source>
        <dbReference type="ARBA" id="ARBA00006601"/>
    </source>
</evidence>
<dbReference type="SUPFAM" id="SSF51735">
    <property type="entry name" value="NAD(P)-binding Rossmann-fold domains"/>
    <property type="match status" value="1"/>
</dbReference>
<accession>A0ABT6H5L0</accession>